<reference evidence="2 3" key="1">
    <citation type="submission" date="2014-03" db="EMBL/GenBank/DDBJ databases">
        <title>Genomics of Bifidobacteria.</title>
        <authorList>
            <person name="Ventura M."/>
            <person name="Milani C."/>
            <person name="Lugli G.A."/>
        </authorList>
    </citation>
    <scope>NUCLEOTIDE SEQUENCE [LARGE SCALE GENOMIC DNA]</scope>
    <source>
        <strain evidence="2 3">LMG 11341</strain>
    </source>
</reference>
<dbReference type="Proteomes" id="UP000029060">
    <property type="component" value="Unassembled WGS sequence"/>
</dbReference>
<keyword evidence="3" id="KW-1185">Reference proteome</keyword>
<sequence length="122" mass="13698">MLNAAEPRPAAETEQAPSDSPQEVPTASKKRSETAMTNNKRTTPQVPMKDYYTVQDVAALLGTSQDRIREYASRPVDPMPFRLLPGLTRGMFINRMDLADWVWKNTVLAYKAKAKGPEDDSR</sequence>
<proteinExistence type="predicted"/>
<evidence type="ECO:0000313" key="2">
    <source>
        <dbReference type="EMBL" id="KFI68485.1"/>
    </source>
</evidence>
<feature type="compositionally biased region" description="Polar residues" evidence="1">
    <location>
        <begin position="15"/>
        <end position="25"/>
    </location>
</feature>
<dbReference type="AlphaFoldDB" id="A0A087BBT5"/>
<protein>
    <recommendedName>
        <fullName evidence="4">Helix-turn-helix domain-containing protein</fullName>
    </recommendedName>
</protein>
<feature type="compositionally biased region" description="Polar residues" evidence="1">
    <location>
        <begin position="34"/>
        <end position="45"/>
    </location>
</feature>
<organism evidence="2 3">
    <name type="scientific">Bifidobacterium merycicum</name>
    <dbReference type="NCBI Taxonomy" id="78345"/>
    <lineage>
        <taxon>Bacteria</taxon>
        <taxon>Bacillati</taxon>
        <taxon>Actinomycetota</taxon>
        <taxon>Actinomycetes</taxon>
        <taxon>Bifidobacteriales</taxon>
        <taxon>Bifidobacteriaceae</taxon>
        <taxon>Bifidobacterium</taxon>
    </lineage>
</organism>
<gene>
    <name evidence="2" type="ORF">BMERY_1936</name>
</gene>
<comment type="caution">
    <text evidence="2">The sequence shown here is derived from an EMBL/GenBank/DDBJ whole genome shotgun (WGS) entry which is preliminary data.</text>
</comment>
<name>A0A087BBT5_9BIFI</name>
<evidence type="ECO:0008006" key="4">
    <source>
        <dbReference type="Google" id="ProtNLM"/>
    </source>
</evidence>
<accession>A0A087BBT5</accession>
<dbReference type="EMBL" id="JGZC01000011">
    <property type="protein sequence ID" value="KFI68485.1"/>
    <property type="molecule type" value="Genomic_DNA"/>
</dbReference>
<feature type="region of interest" description="Disordered" evidence="1">
    <location>
        <begin position="1"/>
        <end position="48"/>
    </location>
</feature>
<evidence type="ECO:0000313" key="3">
    <source>
        <dbReference type="Proteomes" id="UP000029060"/>
    </source>
</evidence>
<evidence type="ECO:0000256" key="1">
    <source>
        <dbReference type="SAM" id="MobiDB-lite"/>
    </source>
</evidence>
<dbReference type="STRING" id="78345.BMERY_1936"/>